<dbReference type="PANTHER" id="PTHR45666">
    <property type="entry name" value="TYPE IV INOSITOL POLYPHOSPHATE 5-PHOSPHATASE 9"/>
    <property type="match status" value="1"/>
</dbReference>
<evidence type="ECO:0000313" key="3">
    <source>
        <dbReference type="Proteomes" id="UP000001514"/>
    </source>
</evidence>
<protein>
    <submittedName>
        <fullName evidence="2">Uncharacterized protein</fullName>
    </submittedName>
</protein>
<dbReference type="eggNOG" id="KOG0565">
    <property type="taxonomic scope" value="Eukaryota"/>
</dbReference>
<dbReference type="InterPro" id="IPR045849">
    <property type="entry name" value="IP5P_plant"/>
</dbReference>
<dbReference type="SUPFAM" id="SSF56219">
    <property type="entry name" value="DNase I-like"/>
    <property type="match status" value="1"/>
</dbReference>
<dbReference type="HOGENOM" id="CLU_954435_0_0_1"/>
<proteinExistence type="predicted"/>
<dbReference type="STRING" id="88036.D8S9P3"/>
<dbReference type="Proteomes" id="UP000001514">
    <property type="component" value="Unassembled WGS sequence"/>
</dbReference>
<keyword evidence="1" id="KW-0378">Hydrolase</keyword>
<gene>
    <name evidence="2" type="ORF">SELMODRAFT_419676</name>
</gene>
<dbReference type="AlphaFoldDB" id="D8S9P3"/>
<dbReference type="GO" id="GO:0046856">
    <property type="term" value="P:phosphatidylinositol dephosphorylation"/>
    <property type="evidence" value="ECO:0000318"/>
    <property type="project" value="GO_Central"/>
</dbReference>
<reference evidence="2 3" key="1">
    <citation type="journal article" date="2011" name="Science">
        <title>The Selaginella genome identifies genetic changes associated with the evolution of vascular plants.</title>
        <authorList>
            <person name="Banks J.A."/>
            <person name="Nishiyama T."/>
            <person name="Hasebe M."/>
            <person name="Bowman J.L."/>
            <person name="Gribskov M."/>
            <person name="dePamphilis C."/>
            <person name="Albert V.A."/>
            <person name="Aono N."/>
            <person name="Aoyama T."/>
            <person name="Ambrose B.A."/>
            <person name="Ashton N.W."/>
            <person name="Axtell M.J."/>
            <person name="Barker E."/>
            <person name="Barker M.S."/>
            <person name="Bennetzen J.L."/>
            <person name="Bonawitz N.D."/>
            <person name="Chapple C."/>
            <person name="Cheng C."/>
            <person name="Correa L.G."/>
            <person name="Dacre M."/>
            <person name="DeBarry J."/>
            <person name="Dreyer I."/>
            <person name="Elias M."/>
            <person name="Engstrom E.M."/>
            <person name="Estelle M."/>
            <person name="Feng L."/>
            <person name="Finet C."/>
            <person name="Floyd S.K."/>
            <person name="Frommer W.B."/>
            <person name="Fujita T."/>
            <person name="Gramzow L."/>
            <person name="Gutensohn M."/>
            <person name="Harholt J."/>
            <person name="Hattori M."/>
            <person name="Heyl A."/>
            <person name="Hirai T."/>
            <person name="Hiwatashi Y."/>
            <person name="Ishikawa M."/>
            <person name="Iwata M."/>
            <person name="Karol K.G."/>
            <person name="Koehler B."/>
            <person name="Kolukisaoglu U."/>
            <person name="Kubo M."/>
            <person name="Kurata T."/>
            <person name="Lalonde S."/>
            <person name="Li K."/>
            <person name="Li Y."/>
            <person name="Litt A."/>
            <person name="Lyons E."/>
            <person name="Manning G."/>
            <person name="Maruyama T."/>
            <person name="Michael T.P."/>
            <person name="Mikami K."/>
            <person name="Miyazaki S."/>
            <person name="Morinaga S."/>
            <person name="Murata T."/>
            <person name="Mueller-Roeber B."/>
            <person name="Nelson D.R."/>
            <person name="Obara M."/>
            <person name="Oguri Y."/>
            <person name="Olmstead R.G."/>
            <person name="Onodera N."/>
            <person name="Petersen B.L."/>
            <person name="Pils B."/>
            <person name="Prigge M."/>
            <person name="Rensing S.A."/>
            <person name="Riano-Pachon D.M."/>
            <person name="Roberts A.W."/>
            <person name="Sato Y."/>
            <person name="Scheller H.V."/>
            <person name="Schulz B."/>
            <person name="Schulz C."/>
            <person name="Shakirov E.V."/>
            <person name="Shibagaki N."/>
            <person name="Shinohara N."/>
            <person name="Shippen D.E."/>
            <person name="Soerensen I."/>
            <person name="Sotooka R."/>
            <person name="Sugimoto N."/>
            <person name="Sugita M."/>
            <person name="Sumikawa N."/>
            <person name="Tanurdzic M."/>
            <person name="Theissen G."/>
            <person name="Ulvskov P."/>
            <person name="Wakazuki S."/>
            <person name="Weng J.K."/>
            <person name="Willats W.W."/>
            <person name="Wipf D."/>
            <person name="Wolf P.G."/>
            <person name="Yang L."/>
            <person name="Zimmer A.D."/>
            <person name="Zhu Q."/>
            <person name="Mitros T."/>
            <person name="Hellsten U."/>
            <person name="Loque D."/>
            <person name="Otillar R."/>
            <person name="Salamov A."/>
            <person name="Schmutz J."/>
            <person name="Shapiro H."/>
            <person name="Lindquist E."/>
            <person name="Lucas S."/>
            <person name="Rokhsar D."/>
            <person name="Grigoriev I.V."/>
        </authorList>
    </citation>
    <scope>NUCLEOTIDE SEQUENCE [LARGE SCALE GENOMIC DNA]</scope>
</reference>
<evidence type="ECO:0000313" key="2">
    <source>
        <dbReference type="EMBL" id="EFJ18854.1"/>
    </source>
</evidence>
<accession>D8S9P3</accession>
<organism evidence="3">
    <name type="scientific">Selaginella moellendorffii</name>
    <name type="common">Spikemoss</name>
    <dbReference type="NCBI Taxonomy" id="88036"/>
    <lineage>
        <taxon>Eukaryota</taxon>
        <taxon>Viridiplantae</taxon>
        <taxon>Streptophyta</taxon>
        <taxon>Embryophyta</taxon>
        <taxon>Tracheophyta</taxon>
        <taxon>Lycopodiopsida</taxon>
        <taxon>Selaginellales</taxon>
        <taxon>Selaginellaceae</taxon>
        <taxon>Selaginella</taxon>
    </lineage>
</organism>
<sequence length="292" mass="32519">MGRFFGRSSRLLEEEKCLKEQMRRSFSGPDKFFASCPDSSEHEVGLKPAKFAPDQTLWFLREDAVDTACRHSRLPSRNLCPGYGRSGKSPDPILIFESDPPVHMYVIGAVHRQRFVLPKLEEEYSTGGAGVPRTKTFSTPGPRASRALAPTLPSSSRICHVQAPGHLGLSLGQHDDGFSRKLGELVSKQMVGVYVIIWIRKNLCRHVHGLKFCCVGCGILWKQGLHCCQYVAPPDEFCFVCTHLMSGDREDLLEDVEEEEEDGLPFNFNDLDYGSGVDNDNDTLPPSSCSLL</sequence>
<name>D8S9P3_SELML</name>
<dbReference type="GO" id="GO:0004439">
    <property type="term" value="F:phosphatidylinositol-4,5-bisphosphate 5-phosphatase activity"/>
    <property type="evidence" value="ECO:0000318"/>
    <property type="project" value="GO_Central"/>
</dbReference>
<dbReference type="InterPro" id="IPR036691">
    <property type="entry name" value="Endo/exonu/phosph_ase_sf"/>
</dbReference>
<dbReference type="KEGG" id="smo:SELMODRAFT_419676"/>
<dbReference type="Gene3D" id="3.60.10.10">
    <property type="entry name" value="Endonuclease/exonuclease/phosphatase"/>
    <property type="match status" value="1"/>
</dbReference>
<dbReference type="InParanoid" id="D8S9P3"/>
<evidence type="ECO:0000256" key="1">
    <source>
        <dbReference type="ARBA" id="ARBA00022801"/>
    </source>
</evidence>
<dbReference type="GO" id="GO:0004445">
    <property type="term" value="F:inositol-polyphosphate 5-phosphatase activity"/>
    <property type="evidence" value="ECO:0007669"/>
    <property type="project" value="InterPro"/>
</dbReference>
<dbReference type="Gramene" id="EFJ18854">
    <property type="protein sequence ID" value="EFJ18854"/>
    <property type="gene ID" value="SELMODRAFT_419676"/>
</dbReference>
<dbReference type="PANTHER" id="PTHR45666:SF22">
    <property type="entry name" value="TYPE I INOSITOL POLYPHOSPHATE 5-PHOSPHATASE 4"/>
    <property type="match status" value="1"/>
</dbReference>
<keyword evidence="3" id="KW-1185">Reference proteome</keyword>
<dbReference type="EMBL" id="GL377608">
    <property type="protein sequence ID" value="EFJ18854.1"/>
    <property type="molecule type" value="Genomic_DNA"/>
</dbReference>
<dbReference type="GO" id="GO:0034485">
    <property type="term" value="F:phosphatidylinositol-3,4,5-trisphosphate 5-phosphatase activity"/>
    <property type="evidence" value="ECO:0000318"/>
    <property type="project" value="GO_Central"/>
</dbReference>